<keyword evidence="2" id="KW-1185">Reference proteome</keyword>
<dbReference type="OrthoDB" id="350707at2157"/>
<protein>
    <submittedName>
        <fullName evidence="1">Uncharacterized protein</fullName>
    </submittedName>
</protein>
<accession>A0A7D5TM67</accession>
<gene>
    <name evidence="1" type="ORF">HZS55_03340</name>
</gene>
<dbReference type="KEGG" id="hrr:HZS55_03340"/>
<name>A0A7D5TM67_9EURY</name>
<dbReference type="AlphaFoldDB" id="A0A7D5TM67"/>
<reference evidence="1 2" key="1">
    <citation type="submission" date="2020-07" db="EMBL/GenBank/DDBJ databases">
        <title>Halosimplex pelagicum sp. nov. and Halosimplex rubrum sp. nov., isolated from salted brown alga Laminaria, and emended description of the genus Halosimplex.</title>
        <authorList>
            <person name="Cui H."/>
        </authorList>
    </citation>
    <scope>NUCLEOTIDE SEQUENCE [LARGE SCALE GENOMIC DNA]</scope>
    <source>
        <strain evidence="1 2">R27</strain>
    </source>
</reference>
<organism evidence="1 2">
    <name type="scientific">Halosimplex rubrum</name>
    <dbReference type="NCBI Taxonomy" id="869889"/>
    <lineage>
        <taxon>Archaea</taxon>
        <taxon>Methanobacteriati</taxon>
        <taxon>Methanobacteriota</taxon>
        <taxon>Stenosarchaea group</taxon>
        <taxon>Halobacteria</taxon>
        <taxon>Halobacteriales</taxon>
        <taxon>Haloarculaceae</taxon>
        <taxon>Halosimplex</taxon>
    </lineage>
</organism>
<evidence type="ECO:0000313" key="2">
    <source>
        <dbReference type="Proteomes" id="UP000509667"/>
    </source>
</evidence>
<dbReference type="EMBL" id="CP058910">
    <property type="protein sequence ID" value="QLH76394.1"/>
    <property type="molecule type" value="Genomic_DNA"/>
</dbReference>
<dbReference type="Proteomes" id="UP000509667">
    <property type="component" value="Chromosome"/>
</dbReference>
<proteinExistence type="predicted"/>
<dbReference type="RefSeq" id="WP_179910334.1">
    <property type="nucleotide sequence ID" value="NZ_CP058910.1"/>
</dbReference>
<evidence type="ECO:0000313" key="1">
    <source>
        <dbReference type="EMBL" id="QLH76394.1"/>
    </source>
</evidence>
<dbReference type="GeneID" id="56076865"/>
<sequence>MTEWVEIVTEKAGEKSVTQRVPKAWYENSQRVREINSYLTEEFFDVEGVTGVATTTGEEEVEGYTLSQPVVYVEDEHVDKVPSEIDGIPIKTESPKGPIVLD</sequence>